<dbReference type="PIRSF" id="PIRSF011503">
    <property type="entry name" value="DdrB_PduH"/>
    <property type="match status" value="1"/>
</dbReference>
<name>A0A494WXZ6_9FIRM</name>
<reference evidence="1 2" key="1">
    <citation type="submission" date="2018-10" db="EMBL/GenBank/DDBJ databases">
        <authorList>
            <person name="Grouzdev D.S."/>
            <person name="Krutkina M.S."/>
            <person name="Tourova T.P."/>
            <person name="Nazina T.N."/>
        </authorList>
    </citation>
    <scope>NUCLEOTIDE SEQUENCE [LARGE SCALE GENOMIC DNA]</scope>
    <source>
        <strain evidence="1 2">435</strain>
    </source>
</reference>
<dbReference type="Proteomes" id="UP000271256">
    <property type="component" value="Unassembled WGS sequence"/>
</dbReference>
<accession>A0A494WXZ6</accession>
<dbReference type="Gene3D" id="3.40.50.10150">
    <property type="entry name" value="B12-dependent dehydatase associated subunit"/>
    <property type="match status" value="1"/>
</dbReference>
<sequence>MSSVYARWTGERPAVVLMCPGRNVSEALKREILLGLEEEGVPVVVQEGNGDAEELGHQAARISPLEVGIGLDSQGKAVIHHRKLRRHQPVFTVHLNLRPEAARIVGTNAARLVKVVPFKTM</sequence>
<dbReference type="RefSeq" id="WP_121452252.1">
    <property type="nucleotide sequence ID" value="NZ_RBWE01000001.1"/>
</dbReference>
<dbReference type="Pfam" id="PF02288">
    <property type="entry name" value="Dehydratase_MU"/>
    <property type="match status" value="1"/>
</dbReference>
<dbReference type="SUPFAM" id="SSF52968">
    <property type="entry name" value="B12-dependent dehydatase associated subunit"/>
    <property type="match status" value="1"/>
</dbReference>
<dbReference type="EMBL" id="RBWE01000001">
    <property type="protein sequence ID" value="RKO67863.1"/>
    <property type="molecule type" value="Genomic_DNA"/>
</dbReference>
<dbReference type="InterPro" id="IPR009192">
    <property type="entry name" value="Diol/glycerol_deHydtase_re_ssu"/>
</dbReference>
<dbReference type="OrthoDB" id="308037at2"/>
<proteinExistence type="predicted"/>
<dbReference type="InterPro" id="IPR010254">
    <property type="entry name" value="B12-dep_deHydtase_bsu"/>
</dbReference>
<protein>
    <submittedName>
        <fullName evidence="1">Propanediol utilization protein</fullName>
    </submittedName>
</protein>
<organism evidence="1 2">
    <name type="scientific">Desulfofundulus salinus</name>
    <dbReference type="NCBI Taxonomy" id="2419843"/>
    <lineage>
        <taxon>Bacteria</taxon>
        <taxon>Bacillati</taxon>
        <taxon>Bacillota</taxon>
        <taxon>Clostridia</taxon>
        <taxon>Eubacteriales</taxon>
        <taxon>Peptococcaceae</taxon>
        <taxon>Desulfofundulus</taxon>
    </lineage>
</organism>
<keyword evidence="2" id="KW-1185">Reference proteome</keyword>
<dbReference type="AlphaFoldDB" id="A0A494WXZ6"/>
<dbReference type="InterPro" id="IPR003208">
    <property type="entry name" value="Dehydtase/Dehydtase_re"/>
</dbReference>
<evidence type="ECO:0000313" key="2">
    <source>
        <dbReference type="Proteomes" id="UP000271256"/>
    </source>
</evidence>
<gene>
    <name evidence="1" type="ORF">D7024_13560</name>
</gene>
<evidence type="ECO:0000313" key="1">
    <source>
        <dbReference type="EMBL" id="RKO67863.1"/>
    </source>
</evidence>
<comment type="caution">
    <text evidence="1">The sequence shown here is derived from an EMBL/GenBank/DDBJ whole genome shotgun (WGS) entry which is preliminary data.</text>
</comment>